<feature type="region of interest" description="Disordered" evidence="1">
    <location>
        <begin position="93"/>
        <end position="119"/>
    </location>
</feature>
<reference evidence="4 5" key="2">
    <citation type="submission" date="2018-07" db="EMBL/GenBank/DDBJ databases">
        <title>Freshwater and sediment microbial communities from various areas in North America, analyzing microbe dynamics in response to fracking.</title>
        <authorList>
            <person name="Lamendella R."/>
        </authorList>
    </citation>
    <scope>NUCLEOTIDE SEQUENCE [LARGE SCALE GENOMIC DNA]</scope>
    <source>
        <strain evidence="4 5">105B</strain>
    </source>
</reference>
<evidence type="ECO:0000256" key="2">
    <source>
        <dbReference type="SAM" id="SignalP"/>
    </source>
</evidence>
<organism evidence="4 5">
    <name type="scientific">Marinobacter nauticus</name>
    <name type="common">Marinobacter hydrocarbonoclasticus</name>
    <name type="synonym">Marinobacter aquaeolei</name>
    <dbReference type="NCBI Taxonomy" id="2743"/>
    <lineage>
        <taxon>Bacteria</taxon>
        <taxon>Pseudomonadati</taxon>
        <taxon>Pseudomonadota</taxon>
        <taxon>Gammaproteobacteria</taxon>
        <taxon>Pseudomonadales</taxon>
        <taxon>Marinobacteraceae</taxon>
        <taxon>Marinobacter</taxon>
    </lineage>
</organism>
<feature type="chain" id="PRO_5036069012" evidence="2">
    <location>
        <begin position="27"/>
        <end position="119"/>
    </location>
</feature>
<dbReference type="Proteomes" id="UP000253647">
    <property type="component" value="Unassembled WGS sequence"/>
</dbReference>
<dbReference type="Proteomes" id="UP000261325">
    <property type="component" value="Unassembled WGS sequence"/>
</dbReference>
<comment type="caution">
    <text evidence="4">The sequence shown here is derived from an EMBL/GenBank/DDBJ whole genome shotgun (WGS) entry which is preliminary data.</text>
</comment>
<proteinExistence type="predicted"/>
<evidence type="ECO:0000256" key="1">
    <source>
        <dbReference type="SAM" id="MobiDB-lite"/>
    </source>
</evidence>
<protein>
    <submittedName>
        <fullName evidence="4">Uncharacterized protein</fullName>
    </submittedName>
</protein>
<dbReference type="AlphaFoldDB" id="A0A368XY17"/>
<dbReference type="EMBL" id="QPJI01000004">
    <property type="protein sequence ID" value="RCW70904.1"/>
    <property type="molecule type" value="Genomic_DNA"/>
</dbReference>
<feature type="compositionally biased region" description="Polar residues" evidence="1">
    <location>
        <begin position="100"/>
        <end position="119"/>
    </location>
</feature>
<dbReference type="GeneID" id="31822151"/>
<feature type="signal peptide" evidence="2">
    <location>
        <begin position="1"/>
        <end position="26"/>
    </location>
</feature>
<gene>
    <name evidence="3" type="ORF">DCF82_20130</name>
    <name evidence="4" type="ORF">DET61_10462</name>
</gene>
<evidence type="ECO:0000313" key="5">
    <source>
        <dbReference type="Proteomes" id="UP000253647"/>
    </source>
</evidence>
<dbReference type="EMBL" id="DLYI01000277">
    <property type="protein sequence ID" value="HAC30088.1"/>
    <property type="molecule type" value="Genomic_DNA"/>
</dbReference>
<sequence length="119" mass="14112">MKAKTTLLTAGVLMASLMAASTAVLAERHGKHHQNGKWDKQELCENFREGKGPFNREERQAERETYRAEMADRLKLNEEQRQIWAEIHQERQIKQEKRMNQWQEKMQQRCSNSGKQDKE</sequence>
<evidence type="ECO:0000313" key="3">
    <source>
        <dbReference type="EMBL" id="HAC30088.1"/>
    </source>
</evidence>
<keyword evidence="2" id="KW-0732">Signal</keyword>
<evidence type="ECO:0000313" key="6">
    <source>
        <dbReference type="Proteomes" id="UP000261325"/>
    </source>
</evidence>
<evidence type="ECO:0000313" key="4">
    <source>
        <dbReference type="EMBL" id="RCW70904.1"/>
    </source>
</evidence>
<name>A0A368XY17_MARNT</name>
<accession>A0A368XY17</accession>
<dbReference type="RefSeq" id="WP_014422230.1">
    <property type="nucleotide sequence ID" value="NZ_CAJXYA010000115.1"/>
</dbReference>
<reference evidence="3 6" key="1">
    <citation type="journal article" date="2018" name="Nat. Biotechnol.">
        <title>A standardized bacterial taxonomy based on genome phylogeny substantially revises the tree of life.</title>
        <authorList>
            <person name="Parks D.H."/>
            <person name="Chuvochina M."/>
            <person name="Waite D.W."/>
            <person name="Rinke C."/>
            <person name="Skarshewski A."/>
            <person name="Chaumeil P.A."/>
            <person name="Hugenholtz P."/>
        </authorList>
    </citation>
    <scope>NUCLEOTIDE SEQUENCE [LARGE SCALE GENOMIC DNA]</scope>
    <source>
        <strain evidence="3">UBA9049</strain>
    </source>
</reference>